<accession>A0A317ZMM1</accession>
<dbReference type="EMBL" id="QHJQ01000002">
    <property type="protein sequence ID" value="PXA05198.1"/>
    <property type="molecule type" value="Genomic_DNA"/>
</dbReference>
<name>A0A317ZMM1_9BACT</name>
<dbReference type="AlphaFoldDB" id="A0A317ZMM1"/>
<dbReference type="InterPro" id="IPR052894">
    <property type="entry name" value="AsmA-related"/>
</dbReference>
<feature type="transmembrane region" description="Helical" evidence="1">
    <location>
        <begin position="12"/>
        <end position="38"/>
    </location>
</feature>
<dbReference type="GO" id="GO:0090313">
    <property type="term" value="P:regulation of protein targeting to membrane"/>
    <property type="evidence" value="ECO:0007669"/>
    <property type="project" value="TreeGrafter"/>
</dbReference>
<gene>
    <name evidence="2" type="ORF">DDZ13_04350</name>
</gene>
<dbReference type="RefSeq" id="WP_110130199.1">
    <property type="nucleotide sequence ID" value="NZ_QHJQ01000002.1"/>
</dbReference>
<evidence type="ECO:0000313" key="3">
    <source>
        <dbReference type="Proteomes" id="UP000247099"/>
    </source>
</evidence>
<sequence>MSSRGKSRAATILELFLDGILLLCFIAQAFVLGCLWAYGHLPLPTEWFSQRITQQLPDGVSIRADSYALTHDGSIQLENVRLNLDGIQQAVFEADYAHAEFGVAFGEDHYFQLKEFVLSDGQLLLPAVYSPSGKNSTILEQIALRLIPVDGAITVDSFAARHEDIRLRGSIHWSLPDRSTKPFKVRQKADQFYKLAARVLREKTRFEGLTQPTIFFQVNSSGDQSLNVFSRVSSRAYQGKRLEAKNLALDATLSLTDQTLATKSSILLEADSIEAPDYKVKASYLSAKVKREEWEALLKGEWPDMEVVAERLDFEDISLESPRIKLSPQTFPEIAFSGLTSGLRGAVKFSGSANPQTRTANIQAAGSLDILSAIPEKYTEHLPAIAINQAPYYNLNLKFDQGFVLRNAELRARMDALKIEDLSFDHVRFRSRFRDGKYTLDKLYLRRDWQWLDLGFQLDSSSNDYALTLKGFAKPYDYNPILPRWWGSIFEEFDFEQVESGLGDFVIYGNTGGEAADFYFGHAAARNIGYKGVRVDKGELFVRGRGPYAEVYRLNARSGEGFARGNIQFASRLDEVRGPMSVRLDLDTKLPLSEAKKLFNENIASILSDFETDALPRTILKGAIFNKAYPEFAGRSYIDITASCPFPVAYKGIPLDYLNFDLIGREKMTYLRDIRLGYAGGEARADADIMTSGEGPAQTRFQLALKGAKQHQAISQLTTLRQKEKKQTQDDNTEDGQLDFSLHAQGPVEDPLKMQGFGSMQIENDTLYAIQLFGPLSRLLQNTRLGFTSFALNEMEASFALNQGTVRFQQLEINGPRTRIEAPGMMQLDDFSLAMRVSVYLFGNAGNPDSRIRRFGDLITKPIPNLLEFELTGTPEQQNWRSLYDPRKFIPQF</sequence>
<comment type="caution">
    <text evidence="2">The sequence shown here is derived from an EMBL/GenBank/DDBJ whole genome shotgun (WGS) entry which is preliminary data.</text>
</comment>
<dbReference type="PANTHER" id="PTHR30441">
    <property type="entry name" value="DUF748 DOMAIN-CONTAINING PROTEIN"/>
    <property type="match status" value="1"/>
</dbReference>
<proteinExistence type="predicted"/>
<keyword evidence="3" id="KW-1185">Reference proteome</keyword>
<dbReference type="PROSITE" id="PS51257">
    <property type="entry name" value="PROKAR_LIPOPROTEIN"/>
    <property type="match status" value="1"/>
</dbReference>
<keyword evidence="1" id="KW-0812">Transmembrane</keyword>
<evidence type="ECO:0000313" key="2">
    <source>
        <dbReference type="EMBL" id="PXA05198.1"/>
    </source>
</evidence>
<dbReference type="GO" id="GO:0005886">
    <property type="term" value="C:plasma membrane"/>
    <property type="evidence" value="ECO:0007669"/>
    <property type="project" value="TreeGrafter"/>
</dbReference>
<dbReference type="Proteomes" id="UP000247099">
    <property type="component" value="Unassembled WGS sequence"/>
</dbReference>
<dbReference type="OrthoDB" id="182699at2"/>
<keyword evidence="1" id="KW-1133">Transmembrane helix</keyword>
<evidence type="ECO:0000256" key="1">
    <source>
        <dbReference type="SAM" id="Phobius"/>
    </source>
</evidence>
<protein>
    <submittedName>
        <fullName evidence="2">Uncharacterized protein</fullName>
    </submittedName>
</protein>
<dbReference type="InParanoid" id="A0A317ZMM1"/>
<organism evidence="2 3">
    <name type="scientific">Coraliomargarita sinensis</name>
    <dbReference type="NCBI Taxonomy" id="2174842"/>
    <lineage>
        <taxon>Bacteria</taxon>
        <taxon>Pseudomonadati</taxon>
        <taxon>Verrucomicrobiota</taxon>
        <taxon>Opitutia</taxon>
        <taxon>Puniceicoccales</taxon>
        <taxon>Coraliomargaritaceae</taxon>
        <taxon>Coraliomargarita</taxon>
    </lineage>
</organism>
<reference evidence="2 3" key="1">
    <citation type="submission" date="2018-05" db="EMBL/GenBank/DDBJ databases">
        <title>Coraliomargarita sinensis sp. nov., isolated from a marine solar saltern.</title>
        <authorList>
            <person name="Zhou L.Y."/>
        </authorList>
    </citation>
    <scope>NUCLEOTIDE SEQUENCE [LARGE SCALE GENOMIC DNA]</scope>
    <source>
        <strain evidence="2 3">WN38</strain>
    </source>
</reference>
<dbReference type="PANTHER" id="PTHR30441:SF8">
    <property type="entry name" value="DUF748 DOMAIN-CONTAINING PROTEIN"/>
    <property type="match status" value="1"/>
</dbReference>
<keyword evidence="1" id="KW-0472">Membrane</keyword>